<organism evidence="2 3">
    <name type="scientific">Dendrobium nobile</name>
    <name type="common">Orchid</name>
    <dbReference type="NCBI Taxonomy" id="94219"/>
    <lineage>
        <taxon>Eukaryota</taxon>
        <taxon>Viridiplantae</taxon>
        <taxon>Streptophyta</taxon>
        <taxon>Embryophyta</taxon>
        <taxon>Tracheophyta</taxon>
        <taxon>Spermatophyta</taxon>
        <taxon>Magnoliopsida</taxon>
        <taxon>Liliopsida</taxon>
        <taxon>Asparagales</taxon>
        <taxon>Orchidaceae</taxon>
        <taxon>Epidendroideae</taxon>
        <taxon>Malaxideae</taxon>
        <taxon>Dendrobiinae</taxon>
        <taxon>Dendrobium</taxon>
    </lineage>
</organism>
<dbReference type="PANTHER" id="PTHR34539:SF19">
    <property type="entry name" value="T6J4.11 PROTEIN"/>
    <property type="match status" value="1"/>
</dbReference>
<feature type="region of interest" description="Disordered" evidence="1">
    <location>
        <begin position="84"/>
        <end position="106"/>
    </location>
</feature>
<reference evidence="2" key="1">
    <citation type="journal article" date="2022" name="Front. Genet.">
        <title>Chromosome-Scale Assembly of the Dendrobium nobile Genome Provides Insights Into the Molecular Mechanism of the Biosynthesis of the Medicinal Active Ingredient of Dendrobium.</title>
        <authorList>
            <person name="Xu Q."/>
            <person name="Niu S.-C."/>
            <person name="Li K.-L."/>
            <person name="Zheng P.-J."/>
            <person name="Zhang X.-J."/>
            <person name="Jia Y."/>
            <person name="Liu Y."/>
            <person name="Niu Y.-X."/>
            <person name="Yu L.-H."/>
            <person name="Chen D.-F."/>
            <person name="Zhang G.-Q."/>
        </authorList>
    </citation>
    <scope>NUCLEOTIDE SEQUENCE</scope>
    <source>
        <tissue evidence="2">Leaf</tissue>
    </source>
</reference>
<dbReference type="PANTHER" id="PTHR34539">
    <property type="entry name" value="T6J4.11 PROTEIN"/>
    <property type="match status" value="1"/>
</dbReference>
<feature type="region of interest" description="Disordered" evidence="1">
    <location>
        <begin position="1"/>
        <end position="22"/>
    </location>
</feature>
<name>A0A8T3BV74_DENNO</name>
<comment type="caution">
    <text evidence="2">The sequence shown here is derived from an EMBL/GenBank/DDBJ whole genome shotgun (WGS) entry which is preliminary data.</text>
</comment>
<gene>
    <name evidence="2" type="ORF">KFK09_005202</name>
</gene>
<dbReference type="Proteomes" id="UP000829196">
    <property type="component" value="Unassembled WGS sequence"/>
</dbReference>
<dbReference type="OrthoDB" id="785381at2759"/>
<sequence length="167" mass="17793">MEGSTSLKRSREDTESSPEAKRIHADLLLNMLSEDDSDTGDCNPADQDLATVIKSLEEEIALSPAMIASEIEATKVGIEYLQEASDDELGIPPPEAASSAGDAEEDETAEGFGRIWVFEDEVIPAWYEGLVEFGFLTAEYCGDVVDGGGRGSAVLFDGGIGDGMGFY</sequence>
<dbReference type="AlphaFoldDB" id="A0A8T3BV74"/>
<keyword evidence="3" id="KW-1185">Reference proteome</keyword>
<proteinExistence type="predicted"/>
<protein>
    <submittedName>
        <fullName evidence="2">Uncharacterized protein</fullName>
    </submittedName>
</protein>
<dbReference type="EMBL" id="JAGYWB010000005">
    <property type="protein sequence ID" value="KAI0522817.1"/>
    <property type="molecule type" value="Genomic_DNA"/>
</dbReference>
<feature type="compositionally biased region" description="Basic and acidic residues" evidence="1">
    <location>
        <begin position="9"/>
        <end position="22"/>
    </location>
</feature>
<evidence type="ECO:0000313" key="3">
    <source>
        <dbReference type="Proteomes" id="UP000829196"/>
    </source>
</evidence>
<evidence type="ECO:0000256" key="1">
    <source>
        <dbReference type="SAM" id="MobiDB-lite"/>
    </source>
</evidence>
<evidence type="ECO:0000313" key="2">
    <source>
        <dbReference type="EMBL" id="KAI0522817.1"/>
    </source>
</evidence>
<accession>A0A8T3BV74</accession>